<feature type="transmembrane region" description="Helical" evidence="1">
    <location>
        <begin position="90"/>
        <end position="110"/>
    </location>
</feature>
<evidence type="ECO:0000256" key="1">
    <source>
        <dbReference type="SAM" id="Phobius"/>
    </source>
</evidence>
<protein>
    <recommendedName>
        <fullName evidence="4">Cytochrome C oxidase subunit I</fullName>
    </recommendedName>
</protein>
<sequence>MGEKDSDEHGLNQIAGYLLWNAEIEQARRQAAAFTSCLPWLTTAQREDVERVYIADRLAVSQAMLERIRARVIELREEYSRRYVYLQRRCVAAAVGCSAVVVGIAAAVVLGHG</sequence>
<organism evidence="2 3">
    <name type="scientific">Actinacidiphila acididurans</name>
    <dbReference type="NCBI Taxonomy" id="2784346"/>
    <lineage>
        <taxon>Bacteria</taxon>
        <taxon>Bacillati</taxon>
        <taxon>Actinomycetota</taxon>
        <taxon>Actinomycetes</taxon>
        <taxon>Kitasatosporales</taxon>
        <taxon>Streptomycetaceae</taxon>
        <taxon>Actinacidiphila</taxon>
    </lineage>
</organism>
<gene>
    <name evidence="2" type="ORF">ITX44_01575</name>
</gene>
<dbReference type="Proteomes" id="UP000749040">
    <property type="component" value="Unassembled WGS sequence"/>
</dbReference>
<name>A0ABS2TJQ3_9ACTN</name>
<accession>A0ABS2TJQ3</accession>
<evidence type="ECO:0000313" key="2">
    <source>
        <dbReference type="EMBL" id="MBM9503236.1"/>
    </source>
</evidence>
<keyword evidence="1" id="KW-0812">Transmembrane</keyword>
<dbReference type="EMBL" id="JADKYB010000001">
    <property type="protein sequence ID" value="MBM9503236.1"/>
    <property type="molecule type" value="Genomic_DNA"/>
</dbReference>
<keyword evidence="1" id="KW-0472">Membrane</keyword>
<evidence type="ECO:0008006" key="4">
    <source>
        <dbReference type="Google" id="ProtNLM"/>
    </source>
</evidence>
<proteinExistence type="predicted"/>
<evidence type="ECO:0000313" key="3">
    <source>
        <dbReference type="Proteomes" id="UP000749040"/>
    </source>
</evidence>
<comment type="caution">
    <text evidence="2">The sequence shown here is derived from an EMBL/GenBank/DDBJ whole genome shotgun (WGS) entry which is preliminary data.</text>
</comment>
<keyword evidence="3" id="KW-1185">Reference proteome</keyword>
<reference evidence="2 3" key="1">
    <citation type="submission" date="2021-01" db="EMBL/GenBank/DDBJ databases">
        <title>Streptomyces acididurans sp. nov., isolated from a peat swamp forest soil.</title>
        <authorList>
            <person name="Chantavorakit T."/>
            <person name="Duangmal K."/>
        </authorList>
    </citation>
    <scope>NUCLEOTIDE SEQUENCE [LARGE SCALE GENOMIC DNA]</scope>
    <source>
        <strain evidence="2 3">KK5PA1</strain>
    </source>
</reference>
<keyword evidence="1" id="KW-1133">Transmembrane helix</keyword>